<keyword evidence="4" id="KW-0804">Transcription</keyword>
<evidence type="ECO:0000313" key="7">
    <source>
        <dbReference type="Proteomes" id="UP000243528"/>
    </source>
</evidence>
<dbReference type="Gene3D" id="3.40.190.10">
    <property type="entry name" value="Periplasmic binding protein-like II"/>
    <property type="match status" value="2"/>
</dbReference>
<dbReference type="Pfam" id="PF00126">
    <property type="entry name" value="HTH_1"/>
    <property type="match status" value="1"/>
</dbReference>
<proteinExistence type="inferred from homology"/>
<evidence type="ECO:0000256" key="2">
    <source>
        <dbReference type="ARBA" id="ARBA00023015"/>
    </source>
</evidence>
<dbReference type="FunFam" id="1.10.10.10:FF:000001">
    <property type="entry name" value="LysR family transcriptional regulator"/>
    <property type="match status" value="1"/>
</dbReference>
<dbReference type="InterPro" id="IPR036388">
    <property type="entry name" value="WH-like_DNA-bd_sf"/>
</dbReference>
<feature type="domain" description="HTH lysR-type" evidence="5">
    <location>
        <begin position="1"/>
        <end position="58"/>
    </location>
</feature>
<dbReference type="Proteomes" id="UP000243528">
    <property type="component" value="Unassembled WGS sequence"/>
</dbReference>
<dbReference type="AlphaFoldDB" id="A0A2P8DY18"/>
<dbReference type="PANTHER" id="PTHR30346">
    <property type="entry name" value="TRANSCRIPTIONAL DUAL REGULATOR HCAR-RELATED"/>
    <property type="match status" value="1"/>
</dbReference>
<dbReference type="PROSITE" id="PS50931">
    <property type="entry name" value="HTH_LYSR"/>
    <property type="match status" value="1"/>
</dbReference>
<dbReference type="GO" id="GO:0003677">
    <property type="term" value="F:DNA binding"/>
    <property type="evidence" value="ECO:0007669"/>
    <property type="project" value="UniProtKB-KW"/>
</dbReference>
<comment type="similarity">
    <text evidence="1">Belongs to the LysR transcriptional regulatory family.</text>
</comment>
<name>A0A2P8DY18_9ACTN</name>
<evidence type="ECO:0000313" key="6">
    <source>
        <dbReference type="EMBL" id="PSL02120.1"/>
    </source>
</evidence>
<dbReference type="Gene3D" id="1.10.10.10">
    <property type="entry name" value="Winged helix-like DNA-binding domain superfamily/Winged helix DNA-binding domain"/>
    <property type="match status" value="1"/>
</dbReference>
<evidence type="ECO:0000259" key="5">
    <source>
        <dbReference type="PROSITE" id="PS50931"/>
    </source>
</evidence>
<gene>
    <name evidence="6" type="ORF">CLV30_11175</name>
</gene>
<evidence type="ECO:0000256" key="4">
    <source>
        <dbReference type="ARBA" id="ARBA00023163"/>
    </source>
</evidence>
<dbReference type="GO" id="GO:0003700">
    <property type="term" value="F:DNA-binding transcription factor activity"/>
    <property type="evidence" value="ECO:0007669"/>
    <property type="project" value="InterPro"/>
</dbReference>
<comment type="caution">
    <text evidence="6">The sequence shown here is derived from an EMBL/GenBank/DDBJ whole genome shotgun (WGS) entry which is preliminary data.</text>
</comment>
<dbReference type="SUPFAM" id="SSF46785">
    <property type="entry name" value="Winged helix' DNA-binding domain"/>
    <property type="match status" value="1"/>
</dbReference>
<keyword evidence="7" id="KW-1185">Reference proteome</keyword>
<dbReference type="GO" id="GO:0032993">
    <property type="term" value="C:protein-DNA complex"/>
    <property type="evidence" value="ECO:0007669"/>
    <property type="project" value="TreeGrafter"/>
</dbReference>
<evidence type="ECO:0000256" key="1">
    <source>
        <dbReference type="ARBA" id="ARBA00009437"/>
    </source>
</evidence>
<dbReference type="Pfam" id="PF03466">
    <property type="entry name" value="LysR_substrate"/>
    <property type="match status" value="1"/>
</dbReference>
<reference evidence="6 7" key="1">
    <citation type="submission" date="2018-03" db="EMBL/GenBank/DDBJ databases">
        <title>Genomic Encyclopedia of Archaeal and Bacterial Type Strains, Phase II (KMG-II): from individual species to whole genera.</title>
        <authorList>
            <person name="Goeker M."/>
        </authorList>
    </citation>
    <scope>NUCLEOTIDE SEQUENCE [LARGE SCALE GENOMIC DNA]</scope>
    <source>
        <strain evidence="6 7">DSM 45211</strain>
    </source>
</reference>
<evidence type="ECO:0000256" key="3">
    <source>
        <dbReference type="ARBA" id="ARBA00023125"/>
    </source>
</evidence>
<organism evidence="6 7">
    <name type="scientific">Haloactinopolyspora alba</name>
    <dbReference type="NCBI Taxonomy" id="648780"/>
    <lineage>
        <taxon>Bacteria</taxon>
        <taxon>Bacillati</taxon>
        <taxon>Actinomycetota</taxon>
        <taxon>Actinomycetes</taxon>
        <taxon>Jiangellales</taxon>
        <taxon>Jiangellaceae</taxon>
        <taxon>Haloactinopolyspora</taxon>
    </lineage>
</organism>
<dbReference type="EMBL" id="PYGE01000011">
    <property type="protein sequence ID" value="PSL02120.1"/>
    <property type="molecule type" value="Genomic_DNA"/>
</dbReference>
<protein>
    <submittedName>
        <fullName evidence="6">LysR family transcriptional regulator</fullName>
    </submittedName>
</protein>
<dbReference type="CDD" id="cd05466">
    <property type="entry name" value="PBP2_LTTR_substrate"/>
    <property type="match status" value="1"/>
</dbReference>
<sequence length="309" mass="34293">MELRDIEIFLTLAEELHFGRTAERLHLSTPRVSQAIARQERRIGAPLFERTSRKVALTPLGEHLRADLDAGYRRIVEGVVSAKDMAQGGDGTLTFGVLGPMWQELSPITALFRSRHPEVELLMREIRIDEPFEALRNRDVDVALVSFPVEESDLATGPVTFIEPIVLTAGRDHPLAARPSVSLGELNEHTVLPSGLPVPQYWESALSPVPASDTGRTTRMPTREEVLWAVTSGDGVAFACAQAVKYLERADVVYLPIDERPTLRWGLVRRAGQLDRRVGEFSRIAAELGPLELDIALEPAQPSHLYSTR</sequence>
<accession>A0A2P8DY18</accession>
<dbReference type="SUPFAM" id="SSF53850">
    <property type="entry name" value="Periplasmic binding protein-like II"/>
    <property type="match status" value="1"/>
</dbReference>
<keyword evidence="3" id="KW-0238">DNA-binding</keyword>
<dbReference type="InterPro" id="IPR000847">
    <property type="entry name" value="LysR_HTH_N"/>
</dbReference>
<dbReference type="InterPro" id="IPR036390">
    <property type="entry name" value="WH_DNA-bd_sf"/>
</dbReference>
<keyword evidence="2" id="KW-0805">Transcription regulation</keyword>
<dbReference type="InterPro" id="IPR005119">
    <property type="entry name" value="LysR_subst-bd"/>
</dbReference>
<dbReference type="PANTHER" id="PTHR30346:SF0">
    <property type="entry name" value="HCA OPERON TRANSCRIPTIONAL ACTIVATOR HCAR"/>
    <property type="match status" value="1"/>
</dbReference>